<dbReference type="PANTHER" id="PTHR33881:SF17">
    <property type="entry name" value="EGF-LIKE DOMAIN-CONTAINING PROTEIN"/>
    <property type="match status" value="1"/>
</dbReference>
<dbReference type="Proteomes" id="UP001341840">
    <property type="component" value="Unassembled WGS sequence"/>
</dbReference>
<dbReference type="EMBL" id="JASCZI010121300">
    <property type="protein sequence ID" value="MED6161088.1"/>
    <property type="molecule type" value="Genomic_DNA"/>
</dbReference>
<feature type="region of interest" description="Disordered" evidence="1">
    <location>
        <begin position="157"/>
        <end position="183"/>
    </location>
</feature>
<evidence type="ECO:0000256" key="1">
    <source>
        <dbReference type="SAM" id="MobiDB-lite"/>
    </source>
</evidence>
<accession>A0ABU6UN78</accession>
<feature type="chain" id="PRO_5045805308" evidence="2">
    <location>
        <begin position="32"/>
        <end position="203"/>
    </location>
</feature>
<dbReference type="PANTHER" id="PTHR33881">
    <property type="entry name" value="NEUROGENIC LOCUS NOTCH-LIKE PROTEIN"/>
    <property type="match status" value="1"/>
</dbReference>
<evidence type="ECO:0000313" key="3">
    <source>
        <dbReference type="EMBL" id="MED6161088.1"/>
    </source>
</evidence>
<sequence length="203" mass="22107">MGTFQFRGFSHHVSFYLFMLTLFTCNHSSTSQDICKTTFCGMGTCQQTPTFPGYMCDCKKGWSKIELGPITSPCVIPNCTFDSGCPIPFLPPPPPKQLDDQPPTCLLCGNGTCEAKGLLDFVCHCNEGCVNLLNNPHFPCFPKCAINAKCDGFDLFGGEDPPPSPPSPPPQQSAGPGEMPNSSRELHTLTTMVLATMIFLNWI</sequence>
<comment type="caution">
    <text evidence="3">The sequence shown here is derived from an EMBL/GenBank/DDBJ whole genome shotgun (WGS) entry which is preliminary data.</text>
</comment>
<evidence type="ECO:0000313" key="4">
    <source>
        <dbReference type="Proteomes" id="UP001341840"/>
    </source>
</evidence>
<name>A0ABU6UN78_9FABA</name>
<organism evidence="3 4">
    <name type="scientific">Stylosanthes scabra</name>
    <dbReference type="NCBI Taxonomy" id="79078"/>
    <lineage>
        <taxon>Eukaryota</taxon>
        <taxon>Viridiplantae</taxon>
        <taxon>Streptophyta</taxon>
        <taxon>Embryophyta</taxon>
        <taxon>Tracheophyta</taxon>
        <taxon>Spermatophyta</taxon>
        <taxon>Magnoliopsida</taxon>
        <taxon>eudicotyledons</taxon>
        <taxon>Gunneridae</taxon>
        <taxon>Pentapetalae</taxon>
        <taxon>rosids</taxon>
        <taxon>fabids</taxon>
        <taxon>Fabales</taxon>
        <taxon>Fabaceae</taxon>
        <taxon>Papilionoideae</taxon>
        <taxon>50 kb inversion clade</taxon>
        <taxon>dalbergioids sensu lato</taxon>
        <taxon>Dalbergieae</taxon>
        <taxon>Pterocarpus clade</taxon>
        <taxon>Stylosanthes</taxon>
    </lineage>
</organism>
<keyword evidence="4" id="KW-1185">Reference proteome</keyword>
<feature type="compositionally biased region" description="Pro residues" evidence="1">
    <location>
        <begin position="160"/>
        <end position="171"/>
    </location>
</feature>
<evidence type="ECO:0000256" key="2">
    <source>
        <dbReference type="SAM" id="SignalP"/>
    </source>
</evidence>
<reference evidence="3 4" key="1">
    <citation type="journal article" date="2023" name="Plants (Basel)">
        <title>Bridging the Gap: Combining Genomics and Transcriptomics Approaches to Understand Stylosanthes scabra, an Orphan Legume from the Brazilian Caatinga.</title>
        <authorList>
            <person name="Ferreira-Neto J.R.C."/>
            <person name="da Silva M.D."/>
            <person name="Binneck E."/>
            <person name="de Melo N.F."/>
            <person name="da Silva R.H."/>
            <person name="de Melo A.L.T.M."/>
            <person name="Pandolfi V."/>
            <person name="Bustamante F.O."/>
            <person name="Brasileiro-Vidal A.C."/>
            <person name="Benko-Iseppon A.M."/>
        </authorList>
    </citation>
    <scope>NUCLEOTIDE SEQUENCE [LARGE SCALE GENOMIC DNA]</scope>
    <source>
        <tissue evidence="3">Leaves</tissue>
    </source>
</reference>
<protein>
    <submittedName>
        <fullName evidence="3">Uncharacterized protein</fullName>
    </submittedName>
</protein>
<feature type="signal peptide" evidence="2">
    <location>
        <begin position="1"/>
        <end position="31"/>
    </location>
</feature>
<proteinExistence type="predicted"/>
<keyword evidence="2" id="KW-0732">Signal</keyword>
<gene>
    <name evidence="3" type="ORF">PIB30_057485</name>
</gene>